<evidence type="ECO:0000259" key="1">
    <source>
        <dbReference type="Pfam" id="PF07615"/>
    </source>
</evidence>
<evidence type="ECO:0000313" key="2">
    <source>
        <dbReference type="EMBL" id="SDX87449.1"/>
    </source>
</evidence>
<gene>
    <name evidence="2" type="ORF">SAMN04488081_1571</name>
</gene>
<protein>
    <submittedName>
        <fullName evidence="2">YKOF-related Family</fullName>
    </submittedName>
</protein>
<feature type="domain" description="Thiamin/hydroxymethyl pyrimidine-binding YkoF putative" evidence="1">
    <location>
        <begin position="113"/>
        <end position="193"/>
    </location>
</feature>
<dbReference type="RefSeq" id="WP_093106888.1">
    <property type="nucleotide sequence ID" value="NZ_FNOS01000003.1"/>
</dbReference>
<keyword evidence="3" id="KW-1185">Reference proteome</keyword>
<dbReference type="Proteomes" id="UP000198647">
    <property type="component" value="Unassembled WGS sequence"/>
</dbReference>
<dbReference type="InterPro" id="IPR029756">
    <property type="entry name" value="MTH1187/YkoF-like"/>
</dbReference>
<dbReference type="EMBL" id="FNOS01000003">
    <property type="protein sequence ID" value="SDX87449.1"/>
    <property type="molecule type" value="Genomic_DNA"/>
</dbReference>
<name>A0A1H3FBC8_9BACI</name>
<evidence type="ECO:0000313" key="3">
    <source>
        <dbReference type="Proteomes" id="UP000198647"/>
    </source>
</evidence>
<organism evidence="2 3">
    <name type="scientific">Salimicrobium album</name>
    <dbReference type="NCBI Taxonomy" id="50717"/>
    <lineage>
        <taxon>Bacteria</taxon>
        <taxon>Bacillati</taxon>
        <taxon>Bacillota</taxon>
        <taxon>Bacilli</taxon>
        <taxon>Bacillales</taxon>
        <taxon>Bacillaceae</taxon>
        <taxon>Salimicrobium</taxon>
    </lineage>
</organism>
<proteinExistence type="predicted"/>
<dbReference type="Pfam" id="PF07615">
    <property type="entry name" value="Ykof"/>
    <property type="match status" value="2"/>
</dbReference>
<dbReference type="InterPro" id="IPR011522">
    <property type="entry name" value="Thiamin/HMP-bd_put_YkoF"/>
</dbReference>
<accession>A0A1H3FBC8</accession>
<comment type="caution">
    <text evidence="2">The sequence shown here is derived from an EMBL/GenBank/DDBJ whole genome shotgun (WGS) entry which is preliminary data.</text>
</comment>
<reference evidence="2 3" key="1">
    <citation type="submission" date="2016-10" db="EMBL/GenBank/DDBJ databases">
        <authorList>
            <person name="Varghese N."/>
            <person name="Submissions S."/>
        </authorList>
    </citation>
    <scope>NUCLEOTIDE SEQUENCE [LARGE SCALE GENOMIC DNA]</scope>
    <source>
        <strain evidence="2 3">DSM 20748</strain>
    </source>
</reference>
<dbReference type="Gene3D" id="3.30.70.930">
    <property type="match status" value="2"/>
</dbReference>
<dbReference type="SUPFAM" id="SSF89957">
    <property type="entry name" value="MTH1187/YkoF-like"/>
    <property type="match status" value="1"/>
</dbReference>
<feature type="domain" description="Thiamin/hydroxymethyl pyrimidine-binding YkoF putative" evidence="1">
    <location>
        <begin position="10"/>
        <end position="89"/>
    </location>
</feature>
<sequence>MSQQQENVKIAGCSFSVHPMSDDFKEKIKGALEKIDTSKVWMNTDEVTTTVRGDIEHVFDVTRAVFLRVAETGVHTALNATFSVGCPGDSEGDQYTGHKEKPENGLWDLDQYTGAKFSLYPMGGGNYMDVIYKGIERMKESGIEVSGAHYATKLSGDTNTMFKGLEEVFSDTEKSGSSHTVMTVAMSANSPSQERGNK</sequence>